<reference evidence="2" key="1">
    <citation type="journal article" date="2013" name="Nat. Genet.">
        <title>The draft genomes of soft-shell turtle and green sea turtle yield insights into the development and evolution of the turtle-specific body plan.</title>
        <authorList>
            <person name="Wang Z."/>
            <person name="Pascual-Anaya J."/>
            <person name="Zadissa A."/>
            <person name="Li W."/>
            <person name="Niimura Y."/>
            <person name="Huang Z."/>
            <person name="Li C."/>
            <person name="White S."/>
            <person name="Xiong Z."/>
            <person name="Fang D."/>
            <person name="Wang B."/>
            <person name="Ming Y."/>
            <person name="Chen Y."/>
            <person name="Zheng Y."/>
            <person name="Kuraku S."/>
            <person name="Pignatelli M."/>
            <person name="Herrero J."/>
            <person name="Beal K."/>
            <person name="Nozawa M."/>
            <person name="Li Q."/>
            <person name="Wang J."/>
            <person name="Zhang H."/>
            <person name="Yu L."/>
            <person name="Shigenobu S."/>
            <person name="Wang J."/>
            <person name="Liu J."/>
            <person name="Flicek P."/>
            <person name="Searle S."/>
            <person name="Wang J."/>
            <person name="Kuratani S."/>
            <person name="Yin Y."/>
            <person name="Aken B."/>
            <person name="Zhang G."/>
            <person name="Irie N."/>
        </authorList>
    </citation>
    <scope>NUCLEOTIDE SEQUENCE [LARGE SCALE GENOMIC DNA]</scope>
</reference>
<dbReference type="AlphaFoldDB" id="M7B5J3"/>
<keyword evidence="2" id="KW-1185">Reference proteome</keyword>
<protein>
    <submittedName>
        <fullName evidence="1">Uncharacterized protein</fullName>
    </submittedName>
</protein>
<evidence type="ECO:0000313" key="1">
    <source>
        <dbReference type="EMBL" id="EMP32394.1"/>
    </source>
</evidence>
<dbReference type="EMBL" id="KB540907">
    <property type="protein sequence ID" value="EMP32394.1"/>
    <property type="molecule type" value="Genomic_DNA"/>
</dbReference>
<sequence>MNLYYWLPGKTRLPLNTKEGISMEMSFEHSIKAGVQYEQTIHTILSLRVQFNSLMLKTLKLHTSHQFTFTSCEVRFSSAQEVTNPHHTFQEHDRVLLNFHKLNPAHSEFNGNGCRPQDCRQLPCLQQQEKACQ</sequence>
<organism evidence="1 2">
    <name type="scientific">Chelonia mydas</name>
    <name type="common">Green sea-turtle</name>
    <name type="synonym">Chelonia agassizi</name>
    <dbReference type="NCBI Taxonomy" id="8469"/>
    <lineage>
        <taxon>Eukaryota</taxon>
        <taxon>Metazoa</taxon>
        <taxon>Chordata</taxon>
        <taxon>Craniata</taxon>
        <taxon>Vertebrata</taxon>
        <taxon>Euteleostomi</taxon>
        <taxon>Archelosauria</taxon>
        <taxon>Testudinata</taxon>
        <taxon>Testudines</taxon>
        <taxon>Cryptodira</taxon>
        <taxon>Durocryptodira</taxon>
        <taxon>Americhelydia</taxon>
        <taxon>Chelonioidea</taxon>
        <taxon>Cheloniidae</taxon>
        <taxon>Chelonia</taxon>
    </lineage>
</organism>
<gene>
    <name evidence="1" type="ORF">UY3_10481</name>
</gene>
<accession>M7B5J3</accession>
<name>M7B5J3_CHEMY</name>
<proteinExistence type="predicted"/>
<dbReference type="Proteomes" id="UP000031443">
    <property type="component" value="Unassembled WGS sequence"/>
</dbReference>
<evidence type="ECO:0000313" key="2">
    <source>
        <dbReference type="Proteomes" id="UP000031443"/>
    </source>
</evidence>